<evidence type="ECO:0000256" key="3">
    <source>
        <dbReference type="ARBA" id="ARBA00022679"/>
    </source>
</evidence>
<dbReference type="PANTHER" id="PTHR47170:SF2">
    <property type="entry name" value="MALONYL-COA:ACP TRANSACYLASE (MAT) DOMAIN-CONTAINING PROTEIN"/>
    <property type="match status" value="1"/>
</dbReference>
<evidence type="ECO:0000313" key="10">
    <source>
        <dbReference type="Proteomes" id="UP000593765"/>
    </source>
</evidence>
<keyword evidence="4 6" id="KW-0012">Acyltransferase</keyword>
<dbReference type="SUPFAM" id="SSF55048">
    <property type="entry name" value="Probable ACP-binding domain of malonyl-CoA ACP transacylase"/>
    <property type="match status" value="1"/>
</dbReference>
<evidence type="ECO:0000313" key="9">
    <source>
        <dbReference type="EMBL" id="QOV88343.1"/>
    </source>
</evidence>
<evidence type="ECO:0000259" key="8">
    <source>
        <dbReference type="SMART" id="SM00827"/>
    </source>
</evidence>
<dbReference type="EMBL" id="CP063458">
    <property type="protein sequence ID" value="QOV88343.1"/>
    <property type="molecule type" value="Genomic_DNA"/>
</dbReference>
<dbReference type="SUPFAM" id="SSF52151">
    <property type="entry name" value="FabD/lysophospholipase-like"/>
    <property type="match status" value="1"/>
</dbReference>
<sequence length="302" mass="31255">MPSATYILCPGQGAQVVGMGKAFFDKSAVAKSLFEQADAILGFSLSGLCFDGPDDRLNQTDISQPALYVAGVASYRSAVEDGVIDPAAVTAFAGLSLGEYTALHLAGVFSFEDGLKLVAARGRAMQDAAVAVPSGMVAIMGADEAAISALCDEARGGEVLVPANYNAPGQIVVSGSTGACERVLKAAEAKGFKAVALKVAGAFHSPIMQPGADKMKSELEKATFAVPQKPVFSNVTAAEHTDTASIKNLLVDQIVSPVRWEQTMVKIAAVADARFVELAPGRTLAGLAKRINRRLPVESLGA</sequence>
<comment type="similarity">
    <text evidence="6">Belongs to the fabD family.</text>
</comment>
<dbReference type="GO" id="GO:0004314">
    <property type="term" value="F:[acyl-carrier-protein] S-malonyltransferase activity"/>
    <property type="evidence" value="ECO:0007669"/>
    <property type="project" value="UniProtKB-EC"/>
</dbReference>
<reference evidence="9 10" key="1">
    <citation type="submission" date="2020-10" db="EMBL/GenBank/DDBJ databases">
        <title>Wide distribution of Phycisphaera-like planctomycetes from WD2101 soil group in peatlands and genome analysis of the first cultivated representative.</title>
        <authorList>
            <person name="Dedysh S.N."/>
            <person name="Beletsky A.V."/>
            <person name="Ivanova A."/>
            <person name="Kulichevskaya I.S."/>
            <person name="Suzina N.E."/>
            <person name="Philippov D.A."/>
            <person name="Rakitin A.L."/>
            <person name="Mardanov A.V."/>
            <person name="Ravin N.V."/>
        </authorList>
    </citation>
    <scope>NUCLEOTIDE SEQUENCE [LARGE SCALE GENOMIC DNA]</scope>
    <source>
        <strain evidence="9 10">M1803</strain>
    </source>
</reference>
<gene>
    <name evidence="9" type="primary">fabD</name>
    <name evidence="9" type="ORF">IPV69_19120</name>
</gene>
<dbReference type="EC" id="2.3.1.39" evidence="1 6"/>
<protein>
    <recommendedName>
        <fullName evidence="2 6">Malonyl CoA-acyl carrier protein transacylase</fullName>
        <ecNumber evidence="1 6">2.3.1.39</ecNumber>
    </recommendedName>
</protein>
<feature type="active site" evidence="7">
    <location>
        <position position="96"/>
    </location>
</feature>
<dbReference type="RefSeq" id="WP_206291322.1">
    <property type="nucleotide sequence ID" value="NZ_CP063458.1"/>
</dbReference>
<dbReference type="AlphaFoldDB" id="A0A7M2WSC8"/>
<evidence type="ECO:0000256" key="6">
    <source>
        <dbReference type="PIRNR" id="PIRNR000446"/>
    </source>
</evidence>
<keyword evidence="10" id="KW-1185">Reference proteome</keyword>
<dbReference type="InterPro" id="IPR024925">
    <property type="entry name" value="Malonyl_CoA-ACP_transAc"/>
</dbReference>
<comment type="catalytic activity">
    <reaction evidence="5 6">
        <text>holo-[ACP] + malonyl-CoA = malonyl-[ACP] + CoA</text>
        <dbReference type="Rhea" id="RHEA:41792"/>
        <dbReference type="Rhea" id="RHEA-COMP:9623"/>
        <dbReference type="Rhea" id="RHEA-COMP:9685"/>
        <dbReference type="ChEBI" id="CHEBI:57287"/>
        <dbReference type="ChEBI" id="CHEBI:57384"/>
        <dbReference type="ChEBI" id="CHEBI:64479"/>
        <dbReference type="ChEBI" id="CHEBI:78449"/>
        <dbReference type="EC" id="2.3.1.39"/>
    </reaction>
</comment>
<feature type="active site" evidence="7">
    <location>
        <position position="204"/>
    </location>
</feature>
<dbReference type="InterPro" id="IPR052760">
    <property type="entry name" value="Mitochondrial_malonyltrans"/>
</dbReference>
<dbReference type="FunFam" id="3.30.70.250:FF:000001">
    <property type="entry name" value="Malonyl CoA-acyl carrier protein transacylase"/>
    <property type="match status" value="1"/>
</dbReference>
<dbReference type="InterPro" id="IPR004410">
    <property type="entry name" value="Malonyl_CoA-ACP_transAc_FabD"/>
</dbReference>
<dbReference type="NCBIfam" id="TIGR00128">
    <property type="entry name" value="fabD"/>
    <property type="match status" value="1"/>
</dbReference>
<evidence type="ECO:0000256" key="5">
    <source>
        <dbReference type="ARBA" id="ARBA00048462"/>
    </source>
</evidence>
<keyword evidence="3 6" id="KW-0808">Transferase</keyword>
<evidence type="ECO:0000256" key="2">
    <source>
        <dbReference type="ARBA" id="ARBA00018953"/>
    </source>
</evidence>
<name>A0A7M2WSC8_9BACT</name>
<dbReference type="InterPro" id="IPR014043">
    <property type="entry name" value="Acyl_transferase_dom"/>
</dbReference>
<dbReference type="PIRSF" id="PIRSF000446">
    <property type="entry name" value="Mct"/>
    <property type="match status" value="1"/>
</dbReference>
<dbReference type="Pfam" id="PF00698">
    <property type="entry name" value="Acyl_transf_1"/>
    <property type="match status" value="1"/>
</dbReference>
<dbReference type="PANTHER" id="PTHR47170">
    <property type="entry name" value="MALONYL-COA ACP TRANSACYLASE, ACP-BINDING"/>
    <property type="match status" value="1"/>
</dbReference>
<organism evidence="9 10">
    <name type="scientific">Humisphaera borealis</name>
    <dbReference type="NCBI Taxonomy" id="2807512"/>
    <lineage>
        <taxon>Bacteria</taxon>
        <taxon>Pseudomonadati</taxon>
        <taxon>Planctomycetota</taxon>
        <taxon>Phycisphaerae</taxon>
        <taxon>Tepidisphaerales</taxon>
        <taxon>Tepidisphaeraceae</taxon>
        <taxon>Humisphaera</taxon>
    </lineage>
</organism>
<feature type="domain" description="Malonyl-CoA:ACP transacylase (MAT)" evidence="8">
    <location>
        <begin position="8"/>
        <end position="302"/>
    </location>
</feature>
<dbReference type="SMART" id="SM00827">
    <property type="entry name" value="PKS_AT"/>
    <property type="match status" value="1"/>
</dbReference>
<dbReference type="Gene3D" id="3.30.70.250">
    <property type="entry name" value="Malonyl-CoA ACP transacylase, ACP-binding"/>
    <property type="match status" value="1"/>
</dbReference>
<evidence type="ECO:0000256" key="1">
    <source>
        <dbReference type="ARBA" id="ARBA00013258"/>
    </source>
</evidence>
<dbReference type="Proteomes" id="UP000593765">
    <property type="component" value="Chromosome"/>
</dbReference>
<evidence type="ECO:0000256" key="7">
    <source>
        <dbReference type="PIRSR" id="PIRSR000446-1"/>
    </source>
</evidence>
<accession>A0A7M2WSC8</accession>
<proteinExistence type="inferred from homology"/>
<dbReference type="Gene3D" id="3.40.366.10">
    <property type="entry name" value="Malonyl-Coenzyme A Acyl Carrier Protein, domain 2"/>
    <property type="match status" value="1"/>
</dbReference>
<dbReference type="InterPro" id="IPR001227">
    <property type="entry name" value="Ac_transferase_dom_sf"/>
</dbReference>
<dbReference type="InterPro" id="IPR016036">
    <property type="entry name" value="Malonyl_transacylase_ACP-bd"/>
</dbReference>
<dbReference type="InterPro" id="IPR016035">
    <property type="entry name" value="Acyl_Trfase/lysoPLipase"/>
</dbReference>
<evidence type="ECO:0000256" key="4">
    <source>
        <dbReference type="ARBA" id="ARBA00023315"/>
    </source>
</evidence>
<dbReference type="KEGG" id="hbs:IPV69_19120"/>